<dbReference type="EMBL" id="JAPEUV010000017">
    <property type="protein sequence ID" value="KAJ4340348.1"/>
    <property type="molecule type" value="Genomic_DNA"/>
</dbReference>
<evidence type="ECO:0008006" key="4">
    <source>
        <dbReference type="Google" id="ProtNLM"/>
    </source>
</evidence>
<reference evidence="2" key="1">
    <citation type="submission" date="2022-10" db="EMBL/GenBank/DDBJ databases">
        <title>Tapping the CABI collections for fungal endophytes: first genome assemblies for Collariella, Neodidymelliopsis, Ascochyta clinopodiicola, Didymella pomorum, Didymosphaeria variabile, Neocosmospora piperis and Neocucurbitaria cava.</title>
        <authorList>
            <person name="Hill R."/>
        </authorList>
    </citation>
    <scope>NUCLEOTIDE SEQUENCE</scope>
    <source>
        <strain evidence="2">IMI 360193</strain>
    </source>
</reference>
<gene>
    <name evidence="2" type="ORF">N0V87_002640</name>
</gene>
<evidence type="ECO:0000256" key="1">
    <source>
        <dbReference type="SAM" id="MobiDB-lite"/>
    </source>
</evidence>
<name>A0A9W9C1N5_9PLEO</name>
<dbReference type="OrthoDB" id="194358at2759"/>
<dbReference type="Proteomes" id="UP001140562">
    <property type="component" value="Unassembled WGS sequence"/>
</dbReference>
<evidence type="ECO:0000313" key="2">
    <source>
        <dbReference type="EMBL" id="KAJ4340348.1"/>
    </source>
</evidence>
<organism evidence="2 3">
    <name type="scientific">Didymella glomerata</name>
    <dbReference type="NCBI Taxonomy" id="749621"/>
    <lineage>
        <taxon>Eukaryota</taxon>
        <taxon>Fungi</taxon>
        <taxon>Dikarya</taxon>
        <taxon>Ascomycota</taxon>
        <taxon>Pezizomycotina</taxon>
        <taxon>Dothideomycetes</taxon>
        <taxon>Pleosporomycetidae</taxon>
        <taxon>Pleosporales</taxon>
        <taxon>Pleosporineae</taxon>
        <taxon>Didymellaceae</taxon>
        <taxon>Didymella</taxon>
    </lineage>
</organism>
<keyword evidence="3" id="KW-1185">Reference proteome</keyword>
<comment type="caution">
    <text evidence="2">The sequence shown here is derived from an EMBL/GenBank/DDBJ whole genome shotgun (WGS) entry which is preliminary data.</text>
</comment>
<dbReference type="PANTHER" id="PTHR24148">
    <property type="entry name" value="ANKYRIN REPEAT DOMAIN-CONTAINING PROTEIN 39 HOMOLOG-RELATED"/>
    <property type="match status" value="1"/>
</dbReference>
<protein>
    <recommendedName>
        <fullName evidence="4">Heterokaryon incompatibility domain-containing protein</fullName>
    </recommendedName>
</protein>
<dbReference type="InterPro" id="IPR052895">
    <property type="entry name" value="HetReg/Transcr_Mod"/>
</dbReference>
<dbReference type="AlphaFoldDB" id="A0A9W9C1N5"/>
<accession>A0A9W9C1N5</accession>
<feature type="region of interest" description="Disordered" evidence="1">
    <location>
        <begin position="308"/>
        <end position="352"/>
    </location>
</feature>
<evidence type="ECO:0000313" key="3">
    <source>
        <dbReference type="Proteomes" id="UP001140562"/>
    </source>
</evidence>
<dbReference type="PANTHER" id="PTHR24148:SF64">
    <property type="entry name" value="HETEROKARYON INCOMPATIBILITY DOMAIN-CONTAINING PROTEIN"/>
    <property type="match status" value="1"/>
</dbReference>
<sequence>MMAQIYKDCDSMIIWLGSKDSRFREAADEFIYKPRPHSLSILLHDDYFTRLWVVQEVLLAREVRIICRGMSGLVELPWNEVHAVATGSSAWLQQHGNKKAVLALIANQGMNRYEGLRTTVARYSSYQCENPRDKVYGLLGIVRSDERLEVDYSKLVQEVFLDAARAVQVSKLDKPDRVKCQGRLEILAREMGLANGDKSMTGLRGMLRDVFGSSKTARSSLANLPKLARPKTMGFDPQRLRAGHETDASKRLLARWWCEYEGKRYYHACCSCDASKMCRCNPGKAIIRSTLAFPWVAAGVQLTAKQKEALNGGTKKSETTGTSTAGNATHGGDEEGTSQSEEADVAEENKVDECDIEQLTDKID</sequence>
<proteinExistence type="predicted"/>